<sequence>MQNLIMYREGQHSWITWIKKRIANNLNFICLFQGATGIGKTWSAISMSYMLDNEFSSNQIVFEFKELMDVINSDWFKQKKIKIIIFDEPQITISNRNWQSTVNKMMNYLLSTFRHQNIILIFCSPYRDFLDSQSMKLLHCVFECEGINKKTNMSRVRPKIQQYNSYMKKTYQHALFVIKGKKTIPLRDWYVPKPPIHLVNEYESKKTLFTDKLNQEIRRKVEELTTVKKPMTLPNGFVRRPLTKKQEEVMRILAYHTQEETAKILKVHQTAIHSSKELAMKKGYTVEEFKERDEKDIDKPIISVV</sequence>
<dbReference type="InterPro" id="IPR027417">
    <property type="entry name" value="P-loop_NTPase"/>
</dbReference>
<dbReference type="EMBL" id="MFUO01000018">
    <property type="protein sequence ID" value="OGI83867.1"/>
    <property type="molecule type" value="Genomic_DNA"/>
</dbReference>
<dbReference type="AlphaFoldDB" id="A0A1F6WPS9"/>
<accession>A0A1F6WPS9</accession>
<organism evidence="1 2">
    <name type="scientific">Candidatus Nomurabacteria bacterium RIFCSPLOWO2_01_FULL_33_17</name>
    <dbReference type="NCBI Taxonomy" id="1801764"/>
    <lineage>
        <taxon>Bacteria</taxon>
        <taxon>Candidatus Nomuraibacteriota</taxon>
    </lineage>
</organism>
<name>A0A1F6WPS9_9BACT</name>
<evidence type="ECO:0000313" key="2">
    <source>
        <dbReference type="Proteomes" id="UP000178184"/>
    </source>
</evidence>
<dbReference type="STRING" id="1801764.A2903_01485"/>
<proteinExistence type="predicted"/>
<comment type="caution">
    <text evidence="1">The sequence shown here is derived from an EMBL/GenBank/DDBJ whole genome shotgun (WGS) entry which is preliminary data.</text>
</comment>
<dbReference type="SUPFAM" id="SSF52540">
    <property type="entry name" value="P-loop containing nucleoside triphosphate hydrolases"/>
    <property type="match status" value="1"/>
</dbReference>
<dbReference type="Gene3D" id="3.40.50.300">
    <property type="entry name" value="P-loop containing nucleotide triphosphate hydrolases"/>
    <property type="match status" value="1"/>
</dbReference>
<evidence type="ECO:0000313" key="1">
    <source>
        <dbReference type="EMBL" id="OGI83867.1"/>
    </source>
</evidence>
<reference evidence="1 2" key="1">
    <citation type="journal article" date="2016" name="Nat. Commun.">
        <title>Thousands of microbial genomes shed light on interconnected biogeochemical processes in an aquifer system.</title>
        <authorList>
            <person name="Anantharaman K."/>
            <person name="Brown C.T."/>
            <person name="Hug L.A."/>
            <person name="Sharon I."/>
            <person name="Castelle C.J."/>
            <person name="Probst A.J."/>
            <person name="Thomas B.C."/>
            <person name="Singh A."/>
            <person name="Wilkins M.J."/>
            <person name="Karaoz U."/>
            <person name="Brodie E.L."/>
            <person name="Williams K.H."/>
            <person name="Hubbard S.S."/>
            <person name="Banfield J.F."/>
        </authorList>
    </citation>
    <scope>NUCLEOTIDE SEQUENCE [LARGE SCALE GENOMIC DNA]</scope>
</reference>
<dbReference type="Proteomes" id="UP000178184">
    <property type="component" value="Unassembled WGS sequence"/>
</dbReference>
<protein>
    <submittedName>
        <fullName evidence="1">Uncharacterized protein</fullName>
    </submittedName>
</protein>
<gene>
    <name evidence="1" type="ORF">A2903_01485</name>
</gene>